<name>A0A367K9F2_RHIAZ</name>
<proteinExistence type="predicted"/>
<dbReference type="AlphaFoldDB" id="A0A367K9F2"/>
<sequence>MNAPPINQLERTEISIFDTVDVSTAINQSYNNTHRRYNFITYINEQDQHTVSASNTLRDETIPQNLKYNATTQAQYITYIMINGGLRRIFAKSIYQISISIFHSIQQYFDYNNSNHFSNRATNFL</sequence>
<protein>
    <submittedName>
        <fullName evidence="1">Uncharacterized protein</fullName>
    </submittedName>
</protein>
<dbReference type="Proteomes" id="UP000252139">
    <property type="component" value="Unassembled WGS sequence"/>
</dbReference>
<dbReference type="OrthoDB" id="10331634at2759"/>
<gene>
    <name evidence="1" type="ORF">CU097_013441</name>
</gene>
<keyword evidence="2" id="KW-1185">Reference proteome</keyword>
<evidence type="ECO:0000313" key="1">
    <source>
        <dbReference type="EMBL" id="RCH98797.1"/>
    </source>
</evidence>
<reference evidence="1 2" key="1">
    <citation type="journal article" date="2018" name="G3 (Bethesda)">
        <title>Phylogenetic and Phylogenomic Definition of Rhizopus Species.</title>
        <authorList>
            <person name="Gryganskyi A.P."/>
            <person name="Golan J."/>
            <person name="Dolatabadi S."/>
            <person name="Mondo S."/>
            <person name="Robb S."/>
            <person name="Idnurm A."/>
            <person name="Muszewska A."/>
            <person name="Steczkiewicz K."/>
            <person name="Masonjones S."/>
            <person name="Liao H.L."/>
            <person name="Gajdeczka M.T."/>
            <person name="Anike F."/>
            <person name="Vuek A."/>
            <person name="Anishchenko I.M."/>
            <person name="Voigt K."/>
            <person name="de Hoog G.S."/>
            <person name="Smith M.E."/>
            <person name="Heitman J."/>
            <person name="Vilgalys R."/>
            <person name="Stajich J.E."/>
        </authorList>
    </citation>
    <scope>NUCLEOTIDE SEQUENCE [LARGE SCALE GENOMIC DNA]</scope>
    <source>
        <strain evidence="1 2">CBS 357.93</strain>
    </source>
</reference>
<comment type="caution">
    <text evidence="1">The sequence shown here is derived from an EMBL/GenBank/DDBJ whole genome shotgun (WGS) entry which is preliminary data.</text>
</comment>
<evidence type="ECO:0000313" key="2">
    <source>
        <dbReference type="Proteomes" id="UP000252139"/>
    </source>
</evidence>
<accession>A0A367K9F2</accession>
<dbReference type="EMBL" id="PJQL01000170">
    <property type="protein sequence ID" value="RCH98797.1"/>
    <property type="molecule type" value="Genomic_DNA"/>
</dbReference>
<organism evidence="1 2">
    <name type="scientific">Rhizopus azygosporus</name>
    <name type="common">Rhizopus microsporus var. azygosporus</name>
    <dbReference type="NCBI Taxonomy" id="86630"/>
    <lineage>
        <taxon>Eukaryota</taxon>
        <taxon>Fungi</taxon>
        <taxon>Fungi incertae sedis</taxon>
        <taxon>Mucoromycota</taxon>
        <taxon>Mucoromycotina</taxon>
        <taxon>Mucoromycetes</taxon>
        <taxon>Mucorales</taxon>
        <taxon>Mucorineae</taxon>
        <taxon>Rhizopodaceae</taxon>
        <taxon>Rhizopus</taxon>
    </lineage>
</organism>